<evidence type="ECO:0000313" key="2">
    <source>
        <dbReference type="EMBL" id="CAF9936866.1"/>
    </source>
</evidence>
<evidence type="ECO:0000256" key="1">
    <source>
        <dbReference type="SAM" id="SignalP"/>
    </source>
</evidence>
<name>A0A8H3G2I4_9LECA</name>
<dbReference type="EMBL" id="CAJPDT010000095">
    <property type="protein sequence ID" value="CAF9936866.1"/>
    <property type="molecule type" value="Genomic_DNA"/>
</dbReference>
<dbReference type="OrthoDB" id="10463007at2759"/>
<keyword evidence="3" id="KW-1185">Reference proteome</keyword>
<evidence type="ECO:0000313" key="3">
    <source>
        <dbReference type="Proteomes" id="UP000664534"/>
    </source>
</evidence>
<proteinExistence type="predicted"/>
<gene>
    <name evidence="2" type="ORF">IMSHALPRED_010928</name>
</gene>
<dbReference type="AlphaFoldDB" id="A0A8H3G2I4"/>
<keyword evidence="1" id="KW-0732">Signal</keyword>
<feature type="chain" id="PRO_5034024410" evidence="1">
    <location>
        <begin position="23"/>
        <end position="211"/>
    </location>
</feature>
<accession>A0A8H3G2I4</accession>
<organism evidence="2 3">
    <name type="scientific">Imshaugia aleurites</name>
    <dbReference type="NCBI Taxonomy" id="172621"/>
    <lineage>
        <taxon>Eukaryota</taxon>
        <taxon>Fungi</taxon>
        <taxon>Dikarya</taxon>
        <taxon>Ascomycota</taxon>
        <taxon>Pezizomycotina</taxon>
        <taxon>Lecanoromycetes</taxon>
        <taxon>OSLEUM clade</taxon>
        <taxon>Lecanoromycetidae</taxon>
        <taxon>Lecanorales</taxon>
        <taxon>Lecanorineae</taxon>
        <taxon>Parmeliaceae</taxon>
        <taxon>Imshaugia</taxon>
    </lineage>
</organism>
<feature type="signal peptide" evidence="1">
    <location>
        <begin position="1"/>
        <end position="22"/>
    </location>
</feature>
<reference evidence="2" key="1">
    <citation type="submission" date="2021-03" db="EMBL/GenBank/DDBJ databases">
        <authorList>
            <person name="Tagirdzhanova G."/>
        </authorList>
    </citation>
    <scope>NUCLEOTIDE SEQUENCE</scope>
</reference>
<comment type="caution">
    <text evidence="2">The sequence shown here is derived from an EMBL/GenBank/DDBJ whole genome shotgun (WGS) entry which is preliminary data.</text>
</comment>
<protein>
    <submittedName>
        <fullName evidence="2">Uncharacterized protein</fullName>
    </submittedName>
</protein>
<dbReference type="Proteomes" id="UP000664534">
    <property type="component" value="Unassembled WGS sequence"/>
</dbReference>
<sequence length="211" mass="23828">MEPNRWRLAVFILLQYVELAFVFESPQLGLPRRAPATTFVQRNSTGFLRFHTSPPDPWTYIGPQGRYKLSNYRNPSVKLSWLATFLMTCVGDVFDATAHQGFRPDEPYPDGIYRSQLDYFFPGGSSGVFTIEMTKVDAPDWYMTFSDVVADLEALWYAALWFQDSPTGVPEVDFDVFKHSQQSSGARGTSFLASRGTFTFALTSTANVSHT</sequence>